<dbReference type="EMBL" id="WNYA01011408">
    <property type="protein sequence ID" value="KAG8540144.1"/>
    <property type="molecule type" value="Genomic_DNA"/>
</dbReference>
<evidence type="ECO:0000313" key="2">
    <source>
        <dbReference type="Proteomes" id="UP000824782"/>
    </source>
</evidence>
<sequence>MCSAPCMRLSCVLPRGEASRLCHKAQTTGVTGILGIFFTSLTKALHPQLLRGPGGRRGVDVPNFFHVRIMEATVLLELKKFFCNRGQICALPQFCL</sequence>
<reference evidence="1" key="1">
    <citation type="thesis" date="2020" institute="ProQuest LLC" country="789 East Eisenhower Parkway, Ann Arbor, MI, USA">
        <title>Comparative Genomics and Chromosome Evolution.</title>
        <authorList>
            <person name="Mudd A.B."/>
        </authorList>
    </citation>
    <scope>NUCLEOTIDE SEQUENCE</scope>
    <source>
        <strain evidence="1">237g6f4</strain>
        <tissue evidence="1">Blood</tissue>
    </source>
</reference>
<keyword evidence="2" id="KW-1185">Reference proteome</keyword>
<organism evidence="1 2">
    <name type="scientific">Engystomops pustulosus</name>
    <name type="common">Tungara frog</name>
    <name type="synonym">Physalaemus pustulosus</name>
    <dbReference type="NCBI Taxonomy" id="76066"/>
    <lineage>
        <taxon>Eukaryota</taxon>
        <taxon>Metazoa</taxon>
        <taxon>Chordata</taxon>
        <taxon>Craniata</taxon>
        <taxon>Vertebrata</taxon>
        <taxon>Euteleostomi</taxon>
        <taxon>Amphibia</taxon>
        <taxon>Batrachia</taxon>
        <taxon>Anura</taxon>
        <taxon>Neobatrachia</taxon>
        <taxon>Hyloidea</taxon>
        <taxon>Leptodactylidae</taxon>
        <taxon>Leiuperinae</taxon>
        <taxon>Engystomops</taxon>
    </lineage>
</organism>
<comment type="caution">
    <text evidence="1">The sequence shown here is derived from an EMBL/GenBank/DDBJ whole genome shotgun (WGS) entry which is preliminary data.</text>
</comment>
<dbReference type="AlphaFoldDB" id="A0AAV6YRV9"/>
<dbReference type="Proteomes" id="UP000824782">
    <property type="component" value="Unassembled WGS sequence"/>
</dbReference>
<gene>
    <name evidence="1" type="ORF">GDO81_019784</name>
</gene>
<name>A0AAV6YRV9_ENGPU</name>
<accession>A0AAV6YRV9</accession>
<protein>
    <submittedName>
        <fullName evidence="1">Uncharacterized protein</fullName>
    </submittedName>
</protein>
<proteinExistence type="predicted"/>
<evidence type="ECO:0000313" key="1">
    <source>
        <dbReference type="EMBL" id="KAG8540144.1"/>
    </source>
</evidence>